<dbReference type="EMBL" id="VSSQ01087389">
    <property type="protein sequence ID" value="MPN34386.1"/>
    <property type="molecule type" value="Genomic_DNA"/>
</dbReference>
<gene>
    <name evidence="1" type="ORF">SDC9_181879</name>
</gene>
<reference evidence="1" key="1">
    <citation type="submission" date="2019-08" db="EMBL/GenBank/DDBJ databases">
        <authorList>
            <person name="Kucharzyk K."/>
            <person name="Murdoch R.W."/>
            <person name="Higgins S."/>
            <person name="Loffler F."/>
        </authorList>
    </citation>
    <scope>NUCLEOTIDE SEQUENCE</scope>
</reference>
<name>A0A645H7B6_9ZZZZ</name>
<sequence>MFLKNCNSLVRKLLELSLEGEPQEELERLKNAIDVIVAFFSKERGQLIKDIIDQHVYKTGGFR</sequence>
<protein>
    <submittedName>
        <fullName evidence="1">Uncharacterized protein</fullName>
    </submittedName>
</protein>
<comment type="caution">
    <text evidence="1">The sequence shown here is derived from an EMBL/GenBank/DDBJ whole genome shotgun (WGS) entry which is preliminary data.</text>
</comment>
<accession>A0A645H7B6</accession>
<proteinExistence type="predicted"/>
<evidence type="ECO:0000313" key="1">
    <source>
        <dbReference type="EMBL" id="MPN34386.1"/>
    </source>
</evidence>
<dbReference type="AlphaFoldDB" id="A0A645H7B6"/>
<organism evidence="1">
    <name type="scientific">bioreactor metagenome</name>
    <dbReference type="NCBI Taxonomy" id="1076179"/>
    <lineage>
        <taxon>unclassified sequences</taxon>
        <taxon>metagenomes</taxon>
        <taxon>ecological metagenomes</taxon>
    </lineage>
</organism>